<dbReference type="CDD" id="cd06267">
    <property type="entry name" value="PBP1_LacI_sugar_binding-like"/>
    <property type="match status" value="1"/>
</dbReference>
<evidence type="ECO:0000259" key="5">
    <source>
        <dbReference type="PROSITE" id="PS50932"/>
    </source>
</evidence>
<keyword evidence="1" id="KW-0678">Repressor</keyword>
<reference evidence="7" key="1">
    <citation type="journal article" date="2019" name="Int. J. Syst. Evol. Microbiol.">
        <title>The Global Catalogue of Microorganisms (GCM) 10K type strain sequencing project: providing services to taxonomists for standard genome sequencing and annotation.</title>
        <authorList>
            <consortium name="The Broad Institute Genomics Platform"/>
            <consortium name="The Broad Institute Genome Sequencing Center for Infectious Disease"/>
            <person name="Wu L."/>
            <person name="Ma J."/>
        </authorList>
    </citation>
    <scope>NUCLEOTIDE SEQUENCE [LARGE SCALE GENOMIC DNA]</scope>
    <source>
        <strain evidence="7">JCM 30346</strain>
    </source>
</reference>
<gene>
    <name evidence="6" type="ORF">ACFP1K_08860</name>
</gene>
<dbReference type="Gene3D" id="1.10.260.40">
    <property type="entry name" value="lambda repressor-like DNA-binding domains"/>
    <property type="match status" value="1"/>
</dbReference>
<keyword evidence="4" id="KW-0804">Transcription</keyword>
<dbReference type="Pfam" id="PF00532">
    <property type="entry name" value="Peripla_BP_1"/>
    <property type="match status" value="1"/>
</dbReference>
<dbReference type="EMBL" id="JBHSRF010000008">
    <property type="protein sequence ID" value="MFC6081267.1"/>
    <property type="molecule type" value="Genomic_DNA"/>
</dbReference>
<dbReference type="Pfam" id="PF00356">
    <property type="entry name" value="LacI"/>
    <property type="match status" value="1"/>
</dbReference>
<evidence type="ECO:0000256" key="4">
    <source>
        <dbReference type="ARBA" id="ARBA00023163"/>
    </source>
</evidence>
<accession>A0ABW1NGV9</accession>
<keyword evidence="7" id="KW-1185">Reference proteome</keyword>
<evidence type="ECO:0000313" key="6">
    <source>
        <dbReference type="EMBL" id="MFC6081267.1"/>
    </source>
</evidence>
<sequence>MSDGATGANVTIYQVAARAGVSPATVSRVLNGARVSAESERLVRAAAEELAFTPNRTARRLRRQYSEVIALIIPDIENPFFTALARGVENRARAGGYSVVLCNTDDDPARESRYIGIALAEHMAGVILAPAGDASDVSRLVAHKRPVVAVDRSLNRPGVDAVTVDNRTGGLSAAESLFAAGFTRVACITGPSSVETAQLRMEGWRQASRDRHGAGGDELLRYADYRVDGGRASMAELLALPEPPDAAFVANNLMAAGALDALHDAGLTPPEFGLAVFGDLPFAAFERQGIRVVDLPARGLGEAAAALLLDRIAGDDGPARTVVLRTERISRERQ</sequence>
<evidence type="ECO:0000256" key="1">
    <source>
        <dbReference type="ARBA" id="ARBA00022491"/>
    </source>
</evidence>
<dbReference type="PANTHER" id="PTHR30146:SF148">
    <property type="entry name" value="HTH-TYPE TRANSCRIPTIONAL REPRESSOR PURR-RELATED"/>
    <property type="match status" value="1"/>
</dbReference>
<dbReference type="PROSITE" id="PS50932">
    <property type="entry name" value="HTH_LACI_2"/>
    <property type="match status" value="1"/>
</dbReference>
<dbReference type="SUPFAM" id="SSF53822">
    <property type="entry name" value="Periplasmic binding protein-like I"/>
    <property type="match status" value="1"/>
</dbReference>
<dbReference type="Gene3D" id="3.40.50.2300">
    <property type="match status" value="2"/>
</dbReference>
<comment type="caution">
    <text evidence="6">The sequence shown here is derived from an EMBL/GenBank/DDBJ whole genome shotgun (WGS) entry which is preliminary data.</text>
</comment>
<dbReference type="CDD" id="cd01392">
    <property type="entry name" value="HTH_LacI"/>
    <property type="match status" value="1"/>
</dbReference>
<protein>
    <submittedName>
        <fullName evidence="6">LacI family DNA-binding transcriptional regulator</fullName>
    </submittedName>
</protein>
<dbReference type="SMART" id="SM00354">
    <property type="entry name" value="HTH_LACI"/>
    <property type="match status" value="1"/>
</dbReference>
<dbReference type="InterPro" id="IPR028082">
    <property type="entry name" value="Peripla_BP_I"/>
</dbReference>
<dbReference type="RefSeq" id="WP_380748917.1">
    <property type="nucleotide sequence ID" value="NZ_JBHSRF010000008.1"/>
</dbReference>
<dbReference type="SUPFAM" id="SSF47413">
    <property type="entry name" value="lambda repressor-like DNA-binding domains"/>
    <property type="match status" value="1"/>
</dbReference>
<dbReference type="InterPro" id="IPR010982">
    <property type="entry name" value="Lambda_DNA-bd_dom_sf"/>
</dbReference>
<evidence type="ECO:0000256" key="2">
    <source>
        <dbReference type="ARBA" id="ARBA00023015"/>
    </source>
</evidence>
<evidence type="ECO:0000313" key="7">
    <source>
        <dbReference type="Proteomes" id="UP001596137"/>
    </source>
</evidence>
<name>A0ABW1NGV9_9ACTN</name>
<dbReference type="PANTHER" id="PTHR30146">
    <property type="entry name" value="LACI-RELATED TRANSCRIPTIONAL REPRESSOR"/>
    <property type="match status" value="1"/>
</dbReference>
<feature type="domain" description="HTH lacI-type" evidence="5">
    <location>
        <begin position="10"/>
        <end position="63"/>
    </location>
</feature>
<keyword evidence="2" id="KW-0805">Transcription regulation</keyword>
<proteinExistence type="predicted"/>
<keyword evidence="3 6" id="KW-0238">DNA-binding</keyword>
<evidence type="ECO:0000256" key="3">
    <source>
        <dbReference type="ARBA" id="ARBA00023125"/>
    </source>
</evidence>
<dbReference type="InterPro" id="IPR001761">
    <property type="entry name" value="Peripla_BP/Lac1_sug-bd_dom"/>
</dbReference>
<dbReference type="GO" id="GO:0003677">
    <property type="term" value="F:DNA binding"/>
    <property type="evidence" value="ECO:0007669"/>
    <property type="project" value="UniProtKB-KW"/>
</dbReference>
<dbReference type="Proteomes" id="UP001596137">
    <property type="component" value="Unassembled WGS sequence"/>
</dbReference>
<dbReference type="InterPro" id="IPR000843">
    <property type="entry name" value="HTH_LacI"/>
</dbReference>
<organism evidence="6 7">
    <name type="scientific">Sphaerisporangium aureirubrum</name>
    <dbReference type="NCBI Taxonomy" id="1544736"/>
    <lineage>
        <taxon>Bacteria</taxon>
        <taxon>Bacillati</taxon>
        <taxon>Actinomycetota</taxon>
        <taxon>Actinomycetes</taxon>
        <taxon>Streptosporangiales</taxon>
        <taxon>Streptosporangiaceae</taxon>
        <taxon>Sphaerisporangium</taxon>
    </lineage>
</organism>